<dbReference type="AlphaFoldDB" id="A0A517ME21"/>
<evidence type="ECO:0000259" key="16">
    <source>
        <dbReference type="Pfam" id="PF02563"/>
    </source>
</evidence>
<evidence type="ECO:0000256" key="1">
    <source>
        <dbReference type="ARBA" id="ARBA00004571"/>
    </source>
</evidence>
<keyword evidence="19" id="KW-1185">Reference proteome</keyword>
<dbReference type="GO" id="GO:0015159">
    <property type="term" value="F:polysaccharide transmembrane transporter activity"/>
    <property type="evidence" value="ECO:0007669"/>
    <property type="project" value="InterPro"/>
</dbReference>
<dbReference type="InterPro" id="IPR049712">
    <property type="entry name" value="Poly_export"/>
</dbReference>
<proteinExistence type="inferred from homology"/>
<keyword evidence="13" id="KW-0998">Cell outer membrane</keyword>
<evidence type="ECO:0000313" key="18">
    <source>
        <dbReference type="EMBL" id="QDS93131.1"/>
    </source>
</evidence>
<keyword evidence="10" id="KW-0626">Porin</keyword>
<evidence type="ECO:0000256" key="4">
    <source>
        <dbReference type="ARBA" id="ARBA00022452"/>
    </source>
</evidence>
<evidence type="ECO:0000256" key="10">
    <source>
        <dbReference type="ARBA" id="ARBA00023114"/>
    </source>
</evidence>
<keyword evidence="12" id="KW-0564">Palmitate</keyword>
<evidence type="ECO:0000256" key="11">
    <source>
        <dbReference type="ARBA" id="ARBA00023136"/>
    </source>
</evidence>
<evidence type="ECO:0000256" key="3">
    <source>
        <dbReference type="ARBA" id="ARBA00022448"/>
    </source>
</evidence>
<comment type="subcellular location">
    <subcellularLocation>
        <location evidence="1">Cell outer membrane</location>
        <topology evidence="1">Multi-pass membrane protein</topology>
    </subcellularLocation>
</comment>
<gene>
    <name evidence="18" type="ORF">FF011L_18860</name>
</gene>
<feature type="signal peptide" evidence="15">
    <location>
        <begin position="1"/>
        <end position="37"/>
    </location>
</feature>
<feature type="domain" description="Polysaccharide export protein N-terminal" evidence="16">
    <location>
        <begin position="134"/>
        <end position="210"/>
    </location>
</feature>
<dbReference type="Gene3D" id="3.30.1950.10">
    <property type="entry name" value="wza like domain"/>
    <property type="match status" value="2"/>
</dbReference>
<accession>A0A517ME21</accession>
<feature type="chain" id="PRO_5022129250" evidence="15">
    <location>
        <begin position="38"/>
        <end position="410"/>
    </location>
</feature>
<evidence type="ECO:0000256" key="8">
    <source>
        <dbReference type="ARBA" id="ARBA00023047"/>
    </source>
</evidence>
<dbReference type="Proteomes" id="UP000320672">
    <property type="component" value="Chromosome"/>
</dbReference>
<evidence type="ECO:0000256" key="13">
    <source>
        <dbReference type="ARBA" id="ARBA00023237"/>
    </source>
</evidence>
<keyword evidence="7 15" id="KW-0732">Signal</keyword>
<dbReference type="RefSeq" id="WP_246109824.1">
    <property type="nucleotide sequence ID" value="NZ_CP036262.1"/>
</dbReference>
<organism evidence="18 19">
    <name type="scientific">Roseimaritima multifibrata</name>
    <dbReference type="NCBI Taxonomy" id="1930274"/>
    <lineage>
        <taxon>Bacteria</taxon>
        <taxon>Pseudomonadati</taxon>
        <taxon>Planctomycetota</taxon>
        <taxon>Planctomycetia</taxon>
        <taxon>Pirellulales</taxon>
        <taxon>Pirellulaceae</taxon>
        <taxon>Roseimaritima</taxon>
    </lineage>
</organism>
<dbReference type="InterPro" id="IPR054765">
    <property type="entry name" value="SLBB_dom"/>
</dbReference>
<comment type="similarity">
    <text evidence="2">Belongs to the BexD/CtrA/VexA family.</text>
</comment>
<evidence type="ECO:0000256" key="12">
    <source>
        <dbReference type="ARBA" id="ARBA00023139"/>
    </source>
</evidence>
<dbReference type="KEGG" id="rml:FF011L_18860"/>
<dbReference type="EMBL" id="CP036262">
    <property type="protein sequence ID" value="QDS93131.1"/>
    <property type="molecule type" value="Genomic_DNA"/>
</dbReference>
<keyword evidence="11" id="KW-0472">Membrane</keyword>
<dbReference type="Pfam" id="PF22461">
    <property type="entry name" value="SLBB_2"/>
    <property type="match status" value="1"/>
</dbReference>
<feature type="domain" description="Polysaccharide export protein N-terminal" evidence="16">
    <location>
        <begin position="232"/>
        <end position="275"/>
    </location>
</feature>
<dbReference type="GO" id="GO:0046930">
    <property type="term" value="C:pore complex"/>
    <property type="evidence" value="ECO:0007669"/>
    <property type="project" value="UniProtKB-KW"/>
</dbReference>
<keyword evidence="5" id="KW-0762">Sugar transport</keyword>
<keyword evidence="9" id="KW-0406">Ion transport</keyword>
<evidence type="ECO:0000256" key="5">
    <source>
        <dbReference type="ARBA" id="ARBA00022597"/>
    </source>
</evidence>
<sequence length="410" mass="44791" precursor="true">MIPMPHANPSWLPIRFRSIACLTACLLVFACVQEVRAQGYSTQGYAGASPTCASCQSCGGNGTAGNCQACIQGVDCKTCDGAEGRWTDMRPMDFQPFAHGEYAGPPRLAHLAEYRLRPNDQLQVIYLITRRQTGGAYRLAVGDEVLIESISNEDLTRGTLESGLQLQPDGTITVRLLGQIHAAGLTVDQLRRVLEERYKEFYNEPAIDVTPVKTNTLAEDIRNAVGGQSGLQQQAVNVRVTPDGNIRLPGVGSVHVQGLTLSDLKQEINLLYEQIVVGLEIEPVLTEQAPHFIYVLGEVGQSNRFQIETPTTVLGAIAMAGGYQPGANMRQIVVLRRAEDWRLVATMLDLQGAVLAKRPTPSDEIWLRDGDVVIVPKSPIRVFNDFVQQVFTNGIYGVVPFNGFQIDTGN</sequence>
<dbReference type="Pfam" id="PF02563">
    <property type="entry name" value="Poly_export"/>
    <property type="match status" value="2"/>
</dbReference>
<keyword evidence="4" id="KW-1134">Transmembrane beta strand</keyword>
<dbReference type="GO" id="GO:0009279">
    <property type="term" value="C:cell outer membrane"/>
    <property type="evidence" value="ECO:0007669"/>
    <property type="project" value="UniProtKB-SubCell"/>
</dbReference>
<reference evidence="18 19" key="1">
    <citation type="submission" date="2019-02" db="EMBL/GenBank/DDBJ databases">
        <title>Deep-cultivation of Planctomycetes and their phenomic and genomic characterization uncovers novel biology.</title>
        <authorList>
            <person name="Wiegand S."/>
            <person name="Jogler M."/>
            <person name="Boedeker C."/>
            <person name="Pinto D."/>
            <person name="Vollmers J."/>
            <person name="Rivas-Marin E."/>
            <person name="Kohn T."/>
            <person name="Peeters S.H."/>
            <person name="Heuer A."/>
            <person name="Rast P."/>
            <person name="Oberbeckmann S."/>
            <person name="Bunk B."/>
            <person name="Jeske O."/>
            <person name="Meyerdierks A."/>
            <person name="Storesund J.E."/>
            <person name="Kallscheuer N."/>
            <person name="Luecker S."/>
            <person name="Lage O.M."/>
            <person name="Pohl T."/>
            <person name="Merkel B.J."/>
            <person name="Hornburger P."/>
            <person name="Mueller R.-W."/>
            <person name="Bruemmer F."/>
            <person name="Labrenz M."/>
            <person name="Spormann A.M."/>
            <person name="Op den Camp H."/>
            <person name="Overmann J."/>
            <person name="Amann R."/>
            <person name="Jetten M.S.M."/>
            <person name="Mascher T."/>
            <person name="Medema M.H."/>
            <person name="Devos D.P."/>
            <person name="Kaster A.-K."/>
            <person name="Ovreas L."/>
            <person name="Rohde M."/>
            <person name="Galperin M.Y."/>
            <person name="Jogler C."/>
        </authorList>
    </citation>
    <scope>NUCLEOTIDE SEQUENCE [LARGE SCALE GENOMIC DNA]</scope>
    <source>
        <strain evidence="18 19">FF011L</strain>
    </source>
</reference>
<dbReference type="GO" id="GO:0006811">
    <property type="term" value="P:monoatomic ion transport"/>
    <property type="evidence" value="ECO:0007669"/>
    <property type="project" value="UniProtKB-KW"/>
</dbReference>
<evidence type="ECO:0000259" key="17">
    <source>
        <dbReference type="Pfam" id="PF22461"/>
    </source>
</evidence>
<dbReference type="InterPro" id="IPR003715">
    <property type="entry name" value="Poly_export_N"/>
</dbReference>
<evidence type="ECO:0000256" key="15">
    <source>
        <dbReference type="SAM" id="SignalP"/>
    </source>
</evidence>
<evidence type="ECO:0000256" key="9">
    <source>
        <dbReference type="ARBA" id="ARBA00023065"/>
    </source>
</evidence>
<dbReference type="PANTHER" id="PTHR33619">
    <property type="entry name" value="POLYSACCHARIDE EXPORT PROTEIN GFCE-RELATED"/>
    <property type="match status" value="1"/>
</dbReference>
<evidence type="ECO:0000256" key="14">
    <source>
        <dbReference type="ARBA" id="ARBA00023288"/>
    </source>
</evidence>
<dbReference type="Gene3D" id="3.10.560.10">
    <property type="entry name" value="Outer membrane lipoprotein wza domain like"/>
    <property type="match status" value="1"/>
</dbReference>
<feature type="domain" description="SLBB" evidence="17">
    <location>
        <begin position="293"/>
        <end position="375"/>
    </location>
</feature>
<keyword evidence="8" id="KW-0625">Polysaccharide transport</keyword>
<keyword evidence="14" id="KW-0449">Lipoprotein</keyword>
<evidence type="ECO:0000313" key="19">
    <source>
        <dbReference type="Proteomes" id="UP000320672"/>
    </source>
</evidence>
<evidence type="ECO:0000256" key="7">
    <source>
        <dbReference type="ARBA" id="ARBA00022729"/>
    </source>
</evidence>
<keyword evidence="3" id="KW-0813">Transport</keyword>
<dbReference type="GO" id="GO:0015288">
    <property type="term" value="F:porin activity"/>
    <property type="evidence" value="ECO:0007669"/>
    <property type="project" value="UniProtKB-KW"/>
</dbReference>
<evidence type="ECO:0000256" key="6">
    <source>
        <dbReference type="ARBA" id="ARBA00022692"/>
    </source>
</evidence>
<protein>
    <submittedName>
        <fullName evidence="18">Polysaccharide biosynthesis/export protein</fullName>
    </submittedName>
</protein>
<name>A0A517ME21_9BACT</name>
<dbReference type="PANTHER" id="PTHR33619:SF3">
    <property type="entry name" value="POLYSACCHARIDE EXPORT PROTEIN GFCE-RELATED"/>
    <property type="match status" value="1"/>
</dbReference>
<keyword evidence="6" id="KW-0812">Transmembrane</keyword>
<evidence type="ECO:0000256" key="2">
    <source>
        <dbReference type="ARBA" id="ARBA00009450"/>
    </source>
</evidence>